<dbReference type="GeneID" id="63780036"/>
<name>A0A1Y2DX79_9PEZI</name>
<reference evidence="1 2" key="1">
    <citation type="submission" date="2016-07" db="EMBL/GenBank/DDBJ databases">
        <title>Pervasive Adenine N6-methylation of Active Genes in Fungi.</title>
        <authorList>
            <consortium name="DOE Joint Genome Institute"/>
            <person name="Mondo S.J."/>
            <person name="Dannebaum R.O."/>
            <person name="Kuo R.C."/>
            <person name="Labutti K."/>
            <person name="Haridas S."/>
            <person name="Kuo A."/>
            <person name="Salamov A."/>
            <person name="Ahrendt S.R."/>
            <person name="Lipzen A."/>
            <person name="Sullivan W."/>
            <person name="Andreopoulos W.B."/>
            <person name="Clum A."/>
            <person name="Lindquist E."/>
            <person name="Daum C."/>
            <person name="Ramamoorthy G.K."/>
            <person name="Gryganskyi A."/>
            <person name="Culley D."/>
            <person name="Magnuson J.K."/>
            <person name="James T.Y."/>
            <person name="O'Malley M.A."/>
            <person name="Stajich J.E."/>
            <person name="Spatafora J.W."/>
            <person name="Visel A."/>
            <person name="Grigoriev I.V."/>
        </authorList>
    </citation>
    <scope>NUCLEOTIDE SEQUENCE [LARGE SCALE GENOMIC DNA]</scope>
    <source>
        <strain evidence="1 2">CBS 129021</strain>
    </source>
</reference>
<keyword evidence="2" id="KW-1185">Reference proteome</keyword>
<proteinExistence type="predicted"/>
<organism evidence="1 2">
    <name type="scientific">Pseudomassariella vexata</name>
    <dbReference type="NCBI Taxonomy" id="1141098"/>
    <lineage>
        <taxon>Eukaryota</taxon>
        <taxon>Fungi</taxon>
        <taxon>Dikarya</taxon>
        <taxon>Ascomycota</taxon>
        <taxon>Pezizomycotina</taxon>
        <taxon>Sordariomycetes</taxon>
        <taxon>Xylariomycetidae</taxon>
        <taxon>Amphisphaeriales</taxon>
        <taxon>Pseudomassariaceae</taxon>
        <taxon>Pseudomassariella</taxon>
    </lineage>
</organism>
<dbReference type="Proteomes" id="UP000193689">
    <property type="component" value="Unassembled WGS sequence"/>
</dbReference>
<protein>
    <submittedName>
        <fullName evidence="1">Uncharacterized protein</fullName>
    </submittedName>
</protein>
<evidence type="ECO:0000313" key="1">
    <source>
        <dbReference type="EMBL" id="ORY63881.1"/>
    </source>
</evidence>
<evidence type="ECO:0000313" key="2">
    <source>
        <dbReference type="Proteomes" id="UP000193689"/>
    </source>
</evidence>
<accession>A0A1Y2DX79</accession>
<dbReference type="AlphaFoldDB" id="A0A1Y2DX79"/>
<gene>
    <name evidence="1" type="ORF">BCR38DRAFT_485030</name>
</gene>
<comment type="caution">
    <text evidence="1">The sequence shown here is derived from an EMBL/GenBank/DDBJ whole genome shotgun (WGS) entry which is preliminary data.</text>
</comment>
<dbReference type="RefSeq" id="XP_040715295.1">
    <property type="nucleotide sequence ID" value="XM_040863824.1"/>
</dbReference>
<sequence>MNDDGLCESCSRINPAQANLQKLMPNGRTAHQSRGASWAALWQHLSKVEIWKLDMVADFWAHRSPRVVASNPLRSSSHDQPTGLALSALPDTKAKPVAELAGGLILPCFPNFEELLVVSGSLLDRWRIDFENVQHLLMFCTKHHAATCDQSNAPVRHALIQSMNHIYEGAEITIIDAAGSNPDFGLPGVSAPRLAQTSVKIRRSRFVAVPNSMCFLKICMYQI</sequence>
<dbReference type="EMBL" id="MCFJ01000007">
    <property type="protein sequence ID" value="ORY63881.1"/>
    <property type="molecule type" value="Genomic_DNA"/>
</dbReference>
<dbReference type="InParanoid" id="A0A1Y2DX79"/>
<dbReference type="OrthoDB" id="5428863at2759"/>